<protein>
    <submittedName>
        <fullName evidence="1">Uncharacterized protein</fullName>
    </submittedName>
</protein>
<organism evidence="1 2">
    <name type="scientific">Datura stramonium</name>
    <name type="common">Jimsonweed</name>
    <name type="synonym">Common thornapple</name>
    <dbReference type="NCBI Taxonomy" id="4076"/>
    <lineage>
        <taxon>Eukaryota</taxon>
        <taxon>Viridiplantae</taxon>
        <taxon>Streptophyta</taxon>
        <taxon>Embryophyta</taxon>
        <taxon>Tracheophyta</taxon>
        <taxon>Spermatophyta</taxon>
        <taxon>Magnoliopsida</taxon>
        <taxon>eudicotyledons</taxon>
        <taxon>Gunneridae</taxon>
        <taxon>Pentapetalae</taxon>
        <taxon>asterids</taxon>
        <taxon>lamiids</taxon>
        <taxon>Solanales</taxon>
        <taxon>Solanaceae</taxon>
        <taxon>Solanoideae</taxon>
        <taxon>Datureae</taxon>
        <taxon>Datura</taxon>
    </lineage>
</organism>
<dbReference type="Proteomes" id="UP000823775">
    <property type="component" value="Unassembled WGS sequence"/>
</dbReference>
<accession>A0ABS8V8U0</accession>
<dbReference type="EMBL" id="JACEIK010003933">
    <property type="protein sequence ID" value="MCD9643586.1"/>
    <property type="molecule type" value="Genomic_DNA"/>
</dbReference>
<sequence>MDRRFTMLKARMGLFSKMMREQTMDRDHILFPSTLSDLEDDARIPVVLDRNVPHTDNVLPVVPSSSELPTVPFADVAPAIPPSTFSEQRTSQKGSKIGVWMKDYVTAVQSSSTNYKPL</sequence>
<name>A0ABS8V8U0_DATST</name>
<evidence type="ECO:0000313" key="1">
    <source>
        <dbReference type="EMBL" id="MCD9643586.1"/>
    </source>
</evidence>
<reference evidence="1 2" key="1">
    <citation type="journal article" date="2021" name="BMC Genomics">
        <title>Datura genome reveals duplications of psychoactive alkaloid biosynthetic genes and high mutation rate following tissue culture.</title>
        <authorList>
            <person name="Rajewski A."/>
            <person name="Carter-House D."/>
            <person name="Stajich J."/>
            <person name="Litt A."/>
        </authorList>
    </citation>
    <scope>NUCLEOTIDE SEQUENCE [LARGE SCALE GENOMIC DNA]</scope>
    <source>
        <strain evidence="1">AR-01</strain>
    </source>
</reference>
<proteinExistence type="predicted"/>
<comment type="caution">
    <text evidence="1">The sequence shown here is derived from an EMBL/GenBank/DDBJ whole genome shotgun (WGS) entry which is preliminary data.</text>
</comment>
<gene>
    <name evidence="1" type="ORF">HAX54_031188</name>
</gene>
<evidence type="ECO:0000313" key="2">
    <source>
        <dbReference type="Proteomes" id="UP000823775"/>
    </source>
</evidence>
<keyword evidence="2" id="KW-1185">Reference proteome</keyword>